<feature type="region of interest" description="Disordered" evidence="1">
    <location>
        <begin position="1"/>
        <end position="26"/>
    </location>
</feature>
<dbReference type="EMBL" id="QZEI01000174">
    <property type="protein sequence ID" value="RLV57698.1"/>
    <property type="molecule type" value="Genomic_DNA"/>
</dbReference>
<accession>A0A3L8PTG4</accession>
<organism evidence="2 3">
    <name type="scientific">Parashewanella curva</name>
    <dbReference type="NCBI Taxonomy" id="2338552"/>
    <lineage>
        <taxon>Bacteria</taxon>
        <taxon>Pseudomonadati</taxon>
        <taxon>Pseudomonadota</taxon>
        <taxon>Gammaproteobacteria</taxon>
        <taxon>Alteromonadales</taxon>
        <taxon>Shewanellaceae</taxon>
        <taxon>Parashewanella</taxon>
    </lineage>
</organism>
<gene>
    <name evidence="2" type="ORF">D5018_21180</name>
</gene>
<evidence type="ECO:0000256" key="1">
    <source>
        <dbReference type="SAM" id="MobiDB-lite"/>
    </source>
</evidence>
<reference evidence="2 3" key="1">
    <citation type="submission" date="2018-09" db="EMBL/GenBank/DDBJ databases">
        <title>Phylogeny of the Shewanellaceae, and recommendation for two new genera, Pseudoshewanella and Parashewanella.</title>
        <authorList>
            <person name="Wang G."/>
        </authorList>
    </citation>
    <scope>NUCLEOTIDE SEQUENCE [LARGE SCALE GENOMIC DNA]</scope>
    <source>
        <strain evidence="2 3">C51</strain>
    </source>
</reference>
<protein>
    <submittedName>
        <fullName evidence="2">Uncharacterized protein</fullName>
    </submittedName>
</protein>
<dbReference type="Proteomes" id="UP000281474">
    <property type="component" value="Unassembled WGS sequence"/>
</dbReference>
<evidence type="ECO:0000313" key="2">
    <source>
        <dbReference type="EMBL" id="RLV57698.1"/>
    </source>
</evidence>
<keyword evidence="3" id="KW-1185">Reference proteome</keyword>
<evidence type="ECO:0000313" key="3">
    <source>
        <dbReference type="Proteomes" id="UP000281474"/>
    </source>
</evidence>
<proteinExistence type="predicted"/>
<dbReference type="OrthoDB" id="9787787at2"/>
<dbReference type="AlphaFoldDB" id="A0A3L8PTG4"/>
<sequence>MFSKISEKKFSENWGGKREGSGRKTKYEKTKVMRIPEKYSEVIKALIEHLDQTAELDQNYKPVESDPVFIRSLKDKKQDITFKTSPKS</sequence>
<comment type="caution">
    <text evidence="2">The sequence shown here is derived from an EMBL/GenBank/DDBJ whole genome shotgun (WGS) entry which is preliminary data.</text>
</comment>
<name>A0A3L8PTG4_9GAMM</name>